<keyword evidence="3" id="KW-0676">Redox-active center</keyword>
<dbReference type="RefSeq" id="XP_022936042.1">
    <property type="nucleotide sequence ID" value="XM_023080274.1"/>
</dbReference>
<organism evidence="5 6">
    <name type="scientific">Cucurbita moschata</name>
    <name type="common">Winter crookneck squash</name>
    <name type="synonym">Cucurbita pepo var. moschata</name>
    <dbReference type="NCBI Taxonomy" id="3662"/>
    <lineage>
        <taxon>Eukaryota</taxon>
        <taxon>Viridiplantae</taxon>
        <taxon>Streptophyta</taxon>
        <taxon>Embryophyta</taxon>
        <taxon>Tracheophyta</taxon>
        <taxon>Spermatophyta</taxon>
        <taxon>Magnoliopsida</taxon>
        <taxon>eudicotyledons</taxon>
        <taxon>Gunneridae</taxon>
        <taxon>Pentapetalae</taxon>
        <taxon>rosids</taxon>
        <taxon>fabids</taxon>
        <taxon>Cucurbitales</taxon>
        <taxon>Cucurbitaceae</taxon>
        <taxon>Cucurbiteae</taxon>
        <taxon>Cucurbita</taxon>
    </lineage>
</organism>
<name>A0A6J1F7B2_CUCMO</name>
<evidence type="ECO:0000256" key="1">
    <source>
        <dbReference type="ARBA" id="ARBA00022982"/>
    </source>
</evidence>
<dbReference type="RefSeq" id="XP_022957099.1">
    <property type="nucleotide sequence ID" value="XM_023101331.1"/>
</dbReference>
<dbReference type="GeneID" id="111442762"/>
<protein>
    <submittedName>
        <fullName evidence="6 7">Thioredoxin H4-like</fullName>
    </submittedName>
</protein>
<dbReference type="PROSITE" id="PS51352">
    <property type="entry name" value="THIOREDOXIN_2"/>
    <property type="match status" value="1"/>
</dbReference>
<dbReference type="PRINTS" id="PR00421">
    <property type="entry name" value="THIOREDOXIN"/>
</dbReference>
<feature type="domain" description="Thioredoxin" evidence="4">
    <location>
        <begin position="6"/>
        <end position="130"/>
    </location>
</feature>
<dbReference type="PANTHER" id="PTHR10438">
    <property type="entry name" value="THIOREDOXIN"/>
    <property type="match status" value="1"/>
</dbReference>
<dbReference type="InterPro" id="IPR050620">
    <property type="entry name" value="Thioredoxin_H-type-like"/>
</dbReference>
<evidence type="ECO:0000256" key="2">
    <source>
        <dbReference type="ARBA" id="ARBA00023157"/>
    </source>
</evidence>
<reference evidence="6 7" key="1">
    <citation type="submission" date="2025-04" db="UniProtKB">
        <authorList>
            <consortium name="RefSeq"/>
        </authorList>
    </citation>
    <scope>IDENTIFICATION</scope>
    <source>
        <tissue evidence="6 7">Young leaves</tissue>
    </source>
</reference>
<evidence type="ECO:0000313" key="6">
    <source>
        <dbReference type="RefSeq" id="XP_022936042.1"/>
    </source>
</evidence>
<dbReference type="InterPro" id="IPR017937">
    <property type="entry name" value="Thioredoxin_CS"/>
</dbReference>
<evidence type="ECO:0000313" key="5">
    <source>
        <dbReference type="Proteomes" id="UP000504609"/>
    </source>
</evidence>
<sequence length="131" mass="14800">MGASFTIPRSKSSNATLQAMTPTIVECHNKAEWTARLEATRETNKLMVIDFTAAWCGPCRQMEPTIKEFASRFKDVEFVKIDVDELMDVAKEYGVDAMPTFILIKKGKVVDKVVGARKDDLQKKIENHGKY</sequence>
<dbReference type="SUPFAM" id="SSF52833">
    <property type="entry name" value="Thioredoxin-like"/>
    <property type="match status" value="1"/>
</dbReference>
<dbReference type="AlphaFoldDB" id="A0A6J1F7B2"/>
<evidence type="ECO:0000313" key="7">
    <source>
        <dbReference type="RefSeq" id="XP_022957099.1"/>
    </source>
</evidence>
<evidence type="ECO:0000259" key="4">
    <source>
        <dbReference type="PROSITE" id="PS51352"/>
    </source>
</evidence>
<dbReference type="KEGG" id="cmos:111458583"/>
<dbReference type="Pfam" id="PF00085">
    <property type="entry name" value="Thioredoxin"/>
    <property type="match status" value="1"/>
</dbReference>
<dbReference type="KEGG" id="cmos:111442762"/>
<dbReference type="PROSITE" id="PS00194">
    <property type="entry name" value="THIOREDOXIN_1"/>
    <property type="match status" value="1"/>
</dbReference>
<keyword evidence="1" id="KW-0249">Electron transport</keyword>
<keyword evidence="5" id="KW-1185">Reference proteome</keyword>
<dbReference type="CDD" id="cd02947">
    <property type="entry name" value="TRX_family"/>
    <property type="match status" value="1"/>
</dbReference>
<dbReference type="FunFam" id="3.40.30.10:FF:000245">
    <property type="entry name" value="Thioredoxin"/>
    <property type="match status" value="1"/>
</dbReference>
<proteinExistence type="predicted"/>
<evidence type="ECO:0000256" key="3">
    <source>
        <dbReference type="ARBA" id="ARBA00023284"/>
    </source>
</evidence>
<dbReference type="InterPro" id="IPR013766">
    <property type="entry name" value="Thioredoxin_domain"/>
</dbReference>
<dbReference type="InterPro" id="IPR036249">
    <property type="entry name" value="Thioredoxin-like_sf"/>
</dbReference>
<keyword evidence="1" id="KW-0813">Transport</keyword>
<dbReference type="Proteomes" id="UP000504609">
    <property type="component" value="Unplaced"/>
</dbReference>
<dbReference type="Gene3D" id="3.40.30.10">
    <property type="entry name" value="Glutaredoxin"/>
    <property type="match status" value="1"/>
</dbReference>
<gene>
    <name evidence="6" type="primary">LOC111442762</name>
    <name evidence="7" type="synonym">LOC111458583</name>
</gene>
<dbReference type="PANTHER" id="PTHR10438:SF463">
    <property type="entry name" value="THIOREDOXIN"/>
    <property type="match status" value="1"/>
</dbReference>
<keyword evidence="2" id="KW-1015">Disulfide bond</keyword>
<accession>A0A6J1F7B2</accession>